<dbReference type="GeneID" id="55007150"/>
<keyword evidence="2" id="KW-1185">Reference proteome</keyword>
<dbReference type="KEGG" id="vg:55007150"/>
<dbReference type="EMBL" id="MK016495">
    <property type="protein sequence ID" value="AYQ99469.1"/>
    <property type="molecule type" value="Genomic_DNA"/>
</dbReference>
<dbReference type="RefSeq" id="YP_009815917.1">
    <property type="nucleotide sequence ID" value="NC_048101.1"/>
</dbReference>
<gene>
    <name evidence="1" type="primary">13</name>
    <name evidence="1" type="ORF">PBI_GOODMAN_13</name>
</gene>
<proteinExistence type="predicted"/>
<protein>
    <submittedName>
        <fullName evidence="1">Head-to-tail adaptor</fullName>
    </submittedName>
</protein>
<evidence type="ECO:0000313" key="1">
    <source>
        <dbReference type="EMBL" id="AYQ99469.1"/>
    </source>
</evidence>
<sequence length="160" mass="16661">MAGLSSSYPQYAPYLDLNAYLDVSVPNPDALLQRASGVIRDWTKTAVYRTDSADGLTPTDERVKNAFHDAAVLQAAAYYRSGIQPGDLAASQIGGIQSKSLGGRSVTYATDAGAQAAKTALLNGALAPEAASVLSTNGLLGTGVQVGGGRAYDILLRRWI</sequence>
<reference evidence="1 2" key="1">
    <citation type="submission" date="2018-10" db="EMBL/GenBank/DDBJ databases">
        <authorList>
            <person name="Garlena R.A."/>
            <person name="Russell D.A."/>
            <person name="Pope W.H."/>
            <person name="Jacobs-Sera D."/>
            <person name="Hatfull G.F."/>
        </authorList>
    </citation>
    <scope>NUCLEOTIDE SEQUENCE [LARGE SCALE GENOMIC DNA]</scope>
</reference>
<accession>A0A3G3LZ89</accession>
<dbReference type="Proteomes" id="UP000279037">
    <property type="component" value="Segment"/>
</dbReference>
<organism evidence="1 2">
    <name type="scientific">Microbacterium phage Goodman</name>
    <dbReference type="NCBI Taxonomy" id="2484206"/>
    <lineage>
        <taxon>Viruses</taxon>
        <taxon>Duplodnaviria</taxon>
        <taxon>Heunggongvirae</taxon>
        <taxon>Uroviricota</taxon>
        <taxon>Caudoviricetes</taxon>
        <taxon>Goodmanvirus</taxon>
        <taxon>Goodmanvirus goodman</taxon>
    </lineage>
</organism>
<evidence type="ECO:0000313" key="2">
    <source>
        <dbReference type="Proteomes" id="UP000279037"/>
    </source>
</evidence>
<name>A0A3G3LZ89_9CAUD</name>